<name>A0ACC5SY88_ENSAD</name>
<sequence length="88" mass="9024">MIEQASSPFLIPVLVTGIQQRHVRAAQDQNRTGVGAVKKSAPTGLPTQAGWIPLTSTGMRALAASSQTASDPAPGAPAAIDMRECEAA</sequence>
<reference evidence="1" key="1">
    <citation type="submission" date="2021-03" db="EMBL/GenBank/DDBJ databases">
        <title>Genomic Encyclopedia of Type Strains, Phase IV (KMG-IV): sequencing the most valuable type-strain genomes for metagenomic binning, comparative biology and taxonomic classification.</title>
        <authorList>
            <person name="Goeker M."/>
        </authorList>
    </citation>
    <scope>NUCLEOTIDE SEQUENCE</scope>
    <source>
        <strain evidence="1">DSM 18131</strain>
    </source>
</reference>
<organism evidence="1 2">
    <name type="scientific">Ensifer adhaerens</name>
    <name type="common">Sinorhizobium morelense</name>
    <dbReference type="NCBI Taxonomy" id="106592"/>
    <lineage>
        <taxon>Bacteria</taxon>
        <taxon>Pseudomonadati</taxon>
        <taxon>Pseudomonadota</taxon>
        <taxon>Alphaproteobacteria</taxon>
        <taxon>Hyphomicrobiales</taxon>
        <taxon>Rhizobiaceae</taxon>
        <taxon>Sinorhizobium/Ensifer group</taxon>
        <taxon>Ensifer</taxon>
    </lineage>
</organism>
<dbReference type="EMBL" id="JAGGJR010000005">
    <property type="protein sequence ID" value="MBP1873684.1"/>
    <property type="molecule type" value="Genomic_DNA"/>
</dbReference>
<dbReference type="Proteomes" id="UP000823773">
    <property type="component" value="Unassembled WGS sequence"/>
</dbReference>
<keyword evidence="2" id="KW-1185">Reference proteome</keyword>
<accession>A0ACC5SY88</accession>
<comment type="caution">
    <text evidence="1">The sequence shown here is derived from an EMBL/GenBank/DDBJ whole genome shotgun (WGS) entry which is preliminary data.</text>
</comment>
<evidence type="ECO:0000313" key="1">
    <source>
        <dbReference type="EMBL" id="MBP1873684.1"/>
    </source>
</evidence>
<proteinExistence type="predicted"/>
<protein>
    <submittedName>
        <fullName evidence="1">Uncharacterized protein</fullName>
    </submittedName>
</protein>
<gene>
    <name evidence="1" type="ORF">J2Z19_003403</name>
</gene>
<evidence type="ECO:0000313" key="2">
    <source>
        <dbReference type="Proteomes" id="UP000823773"/>
    </source>
</evidence>